<dbReference type="EMBL" id="CM026431">
    <property type="protein sequence ID" value="KAG0559165.1"/>
    <property type="molecule type" value="Genomic_DNA"/>
</dbReference>
<gene>
    <name evidence="2" type="ORF">KC19_10G083700</name>
</gene>
<accession>A0A8T0GKT0</accession>
<name>A0A8T0GKT0_CERPU</name>
<feature type="region of interest" description="Disordered" evidence="1">
    <location>
        <begin position="55"/>
        <end position="101"/>
    </location>
</feature>
<evidence type="ECO:0000313" key="2">
    <source>
        <dbReference type="EMBL" id="KAG0559165.1"/>
    </source>
</evidence>
<organism evidence="2 3">
    <name type="scientific">Ceratodon purpureus</name>
    <name type="common">Fire moss</name>
    <name type="synonym">Dicranum purpureum</name>
    <dbReference type="NCBI Taxonomy" id="3225"/>
    <lineage>
        <taxon>Eukaryota</taxon>
        <taxon>Viridiplantae</taxon>
        <taxon>Streptophyta</taxon>
        <taxon>Embryophyta</taxon>
        <taxon>Bryophyta</taxon>
        <taxon>Bryophytina</taxon>
        <taxon>Bryopsida</taxon>
        <taxon>Dicranidae</taxon>
        <taxon>Pseudoditrichales</taxon>
        <taxon>Ditrichaceae</taxon>
        <taxon>Ceratodon</taxon>
    </lineage>
</organism>
<keyword evidence="3" id="KW-1185">Reference proteome</keyword>
<reference evidence="2" key="1">
    <citation type="submission" date="2020-06" db="EMBL/GenBank/DDBJ databases">
        <title>WGS assembly of Ceratodon purpureus strain R40.</title>
        <authorList>
            <person name="Carey S.B."/>
            <person name="Jenkins J."/>
            <person name="Shu S."/>
            <person name="Lovell J.T."/>
            <person name="Sreedasyam A."/>
            <person name="Maumus F."/>
            <person name="Tiley G.P."/>
            <person name="Fernandez-Pozo N."/>
            <person name="Barry K."/>
            <person name="Chen C."/>
            <person name="Wang M."/>
            <person name="Lipzen A."/>
            <person name="Daum C."/>
            <person name="Saski C.A."/>
            <person name="Payton A.C."/>
            <person name="Mcbreen J.C."/>
            <person name="Conrad R.E."/>
            <person name="Kollar L.M."/>
            <person name="Olsson S."/>
            <person name="Huttunen S."/>
            <person name="Landis J.B."/>
            <person name="Wickett N.J."/>
            <person name="Johnson M.G."/>
            <person name="Rensing S.A."/>
            <person name="Grimwood J."/>
            <person name="Schmutz J."/>
            <person name="Mcdaniel S.F."/>
        </authorList>
    </citation>
    <scope>NUCLEOTIDE SEQUENCE</scope>
    <source>
        <strain evidence="2">R40</strain>
    </source>
</reference>
<proteinExistence type="predicted"/>
<evidence type="ECO:0000256" key="1">
    <source>
        <dbReference type="SAM" id="MobiDB-lite"/>
    </source>
</evidence>
<dbReference type="Proteomes" id="UP000822688">
    <property type="component" value="Chromosome 10"/>
</dbReference>
<evidence type="ECO:0000313" key="3">
    <source>
        <dbReference type="Proteomes" id="UP000822688"/>
    </source>
</evidence>
<comment type="caution">
    <text evidence="2">The sequence shown here is derived from an EMBL/GenBank/DDBJ whole genome shotgun (WGS) entry which is preliminary data.</text>
</comment>
<protein>
    <submittedName>
        <fullName evidence="2">Uncharacterized protein</fullName>
    </submittedName>
</protein>
<feature type="compositionally biased region" description="Basic and acidic residues" evidence="1">
    <location>
        <begin position="87"/>
        <end position="101"/>
    </location>
</feature>
<dbReference type="AlphaFoldDB" id="A0A8T0GKT0"/>
<sequence length="101" mass="11612">MFRYTSKPAPTLEVWSATENFEVKEPRRRGYRSATLSNRSEYTLCTITKDLEPLQHAPSKSAPHLHEVFSQNYNPPPAPSETNHALSPEREEPHNGNEDRH</sequence>